<dbReference type="EMBL" id="FMYQ01000028">
    <property type="protein sequence ID" value="SDD93576.1"/>
    <property type="molecule type" value="Genomic_DNA"/>
</dbReference>
<name>A0A1G6YVG1_9BURK</name>
<dbReference type="AlphaFoldDB" id="A0A1G6YVG1"/>
<keyword evidence="2" id="KW-1185">Reference proteome</keyword>
<accession>A0A1G6YVG1</accession>
<evidence type="ECO:0000313" key="2">
    <source>
        <dbReference type="Proteomes" id="UP000198908"/>
    </source>
</evidence>
<reference evidence="2" key="1">
    <citation type="submission" date="2016-09" db="EMBL/GenBank/DDBJ databases">
        <authorList>
            <person name="Varghese N."/>
            <person name="Submissions S."/>
        </authorList>
    </citation>
    <scope>NUCLEOTIDE SEQUENCE [LARGE SCALE GENOMIC DNA]</scope>
    <source>
        <strain evidence="2">TNe-862</strain>
    </source>
</reference>
<proteinExistence type="predicted"/>
<organism evidence="1 2">
    <name type="scientific">Paraburkholderia lycopersici</name>
    <dbReference type="NCBI Taxonomy" id="416944"/>
    <lineage>
        <taxon>Bacteria</taxon>
        <taxon>Pseudomonadati</taxon>
        <taxon>Pseudomonadota</taxon>
        <taxon>Betaproteobacteria</taxon>
        <taxon>Burkholderiales</taxon>
        <taxon>Burkholderiaceae</taxon>
        <taxon>Paraburkholderia</taxon>
    </lineage>
</organism>
<gene>
    <name evidence="1" type="ORF">SAMN05421548_12890</name>
</gene>
<protein>
    <submittedName>
        <fullName evidence="1">Uncharacterized protein</fullName>
    </submittedName>
</protein>
<sequence length="61" mass="6966">MVGLYPVDARLIQSPGRDLYEDSRFPSGALKKVTLYGIEHGLPVMGRYEDHLDLRCRILSF</sequence>
<evidence type="ECO:0000313" key="1">
    <source>
        <dbReference type="EMBL" id="SDD93576.1"/>
    </source>
</evidence>
<dbReference type="Proteomes" id="UP000198908">
    <property type="component" value="Unassembled WGS sequence"/>
</dbReference>